<comment type="caution">
    <text evidence="1">The sequence shown here is derived from an EMBL/GenBank/DDBJ whole genome shotgun (WGS) entry which is preliminary data.</text>
</comment>
<proteinExistence type="predicted"/>
<evidence type="ECO:0000313" key="2">
    <source>
        <dbReference type="Proteomes" id="UP000621799"/>
    </source>
</evidence>
<accession>A0A928W162</accession>
<evidence type="ECO:0000313" key="1">
    <source>
        <dbReference type="EMBL" id="MBE9041983.1"/>
    </source>
</evidence>
<dbReference type="RefSeq" id="WP_264322166.1">
    <property type="nucleotide sequence ID" value="NZ_JADEXN010000276.1"/>
</dbReference>
<reference evidence="1" key="1">
    <citation type="submission" date="2020-10" db="EMBL/GenBank/DDBJ databases">
        <authorList>
            <person name="Castelo-Branco R."/>
            <person name="Eusebio N."/>
            <person name="Adriana R."/>
            <person name="Vieira A."/>
            <person name="Brugerolle De Fraissinette N."/>
            <person name="Rezende De Castro R."/>
            <person name="Schneider M.P."/>
            <person name="Vasconcelos V."/>
            <person name="Leao P.N."/>
        </authorList>
    </citation>
    <scope>NUCLEOTIDE SEQUENCE</scope>
    <source>
        <strain evidence="1">LEGE 11467</strain>
    </source>
</reference>
<name>A0A928W162_9CYAN</name>
<dbReference type="Proteomes" id="UP000621799">
    <property type="component" value="Unassembled WGS sequence"/>
</dbReference>
<protein>
    <submittedName>
        <fullName evidence="1">Uncharacterized protein</fullName>
    </submittedName>
</protein>
<sequence length="65" mass="7183">MPTPSCTPSLTPSIGNGLPRQVVRSYVWEKLPLRTALVGGIGIGDRQGFYDNLKYYEATSKVRLN</sequence>
<dbReference type="AlphaFoldDB" id="A0A928W162"/>
<organism evidence="1 2">
    <name type="scientific">Zarconia navalis LEGE 11467</name>
    <dbReference type="NCBI Taxonomy" id="1828826"/>
    <lineage>
        <taxon>Bacteria</taxon>
        <taxon>Bacillati</taxon>
        <taxon>Cyanobacteriota</taxon>
        <taxon>Cyanophyceae</taxon>
        <taxon>Oscillatoriophycideae</taxon>
        <taxon>Oscillatoriales</taxon>
        <taxon>Oscillatoriales incertae sedis</taxon>
        <taxon>Zarconia</taxon>
        <taxon>Zarconia navalis</taxon>
    </lineage>
</organism>
<keyword evidence="2" id="KW-1185">Reference proteome</keyword>
<gene>
    <name evidence="1" type="ORF">IQ235_14465</name>
</gene>
<dbReference type="EMBL" id="JADEXN010000276">
    <property type="protein sequence ID" value="MBE9041983.1"/>
    <property type="molecule type" value="Genomic_DNA"/>
</dbReference>